<dbReference type="GO" id="GO:0016491">
    <property type="term" value="F:oxidoreductase activity"/>
    <property type="evidence" value="ECO:0007669"/>
    <property type="project" value="UniProtKB-KW"/>
</dbReference>
<evidence type="ECO:0000256" key="2">
    <source>
        <dbReference type="SAM" id="SignalP"/>
    </source>
</evidence>
<name>A0A1J8QM34_9AGAM</name>
<evidence type="ECO:0000313" key="5">
    <source>
        <dbReference type="Proteomes" id="UP000183567"/>
    </source>
</evidence>
<accession>A0A1J8QM34</accession>
<keyword evidence="2" id="KW-0732">Signal</keyword>
<feature type="signal peptide" evidence="2">
    <location>
        <begin position="1"/>
        <end position="16"/>
    </location>
</feature>
<dbReference type="Gene3D" id="3.40.50.80">
    <property type="entry name" value="Nucleotide-binding domain of ferredoxin-NADP reductase (FNR) module"/>
    <property type="match status" value="1"/>
</dbReference>
<evidence type="ECO:0000313" key="4">
    <source>
        <dbReference type="EMBL" id="OJA12836.1"/>
    </source>
</evidence>
<evidence type="ECO:0000259" key="3">
    <source>
        <dbReference type="Pfam" id="PF08030"/>
    </source>
</evidence>
<comment type="caution">
    <text evidence="4">The sequence shown here is derived from an EMBL/GenBank/DDBJ whole genome shotgun (WGS) entry which is preliminary data.</text>
</comment>
<reference evidence="4 5" key="1">
    <citation type="submission" date="2016-03" db="EMBL/GenBank/DDBJ databases">
        <title>Comparative genomics of the ectomycorrhizal sister species Rhizopogon vinicolor and Rhizopogon vesiculosus (Basidiomycota: Boletales) reveals a divergence of the mating type B locus.</title>
        <authorList>
            <person name="Mujic A.B."/>
            <person name="Kuo A."/>
            <person name="Tritt A."/>
            <person name="Lipzen A."/>
            <person name="Chen C."/>
            <person name="Johnson J."/>
            <person name="Sharma A."/>
            <person name="Barry K."/>
            <person name="Grigoriev I.V."/>
            <person name="Spatafora J.W."/>
        </authorList>
    </citation>
    <scope>NUCLEOTIDE SEQUENCE [LARGE SCALE GENOMIC DNA]</scope>
    <source>
        <strain evidence="4 5">AM-OR11-056</strain>
    </source>
</reference>
<dbReference type="EMBL" id="LVVM01004470">
    <property type="protein sequence ID" value="OJA12836.1"/>
    <property type="molecule type" value="Genomic_DNA"/>
</dbReference>
<dbReference type="InterPro" id="IPR013121">
    <property type="entry name" value="Fe_red_NAD-bd_6"/>
</dbReference>
<dbReference type="Pfam" id="PF08030">
    <property type="entry name" value="NAD_binding_6"/>
    <property type="match status" value="1"/>
</dbReference>
<proteinExistence type="predicted"/>
<organism evidence="4 5">
    <name type="scientific">Rhizopogon vesiculosus</name>
    <dbReference type="NCBI Taxonomy" id="180088"/>
    <lineage>
        <taxon>Eukaryota</taxon>
        <taxon>Fungi</taxon>
        <taxon>Dikarya</taxon>
        <taxon>Basidiomycota</taxon>
        <taxon>Agaricomycotina</taxon>
        <taxon>Agaricomycetes</taxon>
        <taxon>Agaricomycetidae</taxon>
        <taxon>Boletales</taxon>
        <taxon>Suillineae</taxon>
        <taxon>Rhizopogonaceae</taxon>
        <taxon>Rhizopogon</taxon>
    </lineage>
</organism>
<feature type="chain" id="PRO_5012091656" description="Ferric reductase NAD binding domain-containing protein" evidence="2">
    <location>
        <begin position="17"/>
        <end position="181"/>
    </location>
</feature>
<protein>
    <recommendedName>
        <fullName evidence="3">Ferric reductase NAD binding domain-containing protein</fullName>
    </recommendedName>
</protein>
<keyword evidence="1" id="KW-0560">Oxidoreductase</keyword>
<sequence>MAHLPTSILIIRVSHTLPVFLSVIESVQDDESSCRQVVFILSIGKVAHVQWIKERLVKAVQPAPSSLKVSIRIFITCSAASSQSHLSNKDNSALSRPVDTRGISGLSDMALGDLSPSSLGGVKMTHGRSDLNALLKEEAIFGSHGIARTVRHPLRFPECGLSNLLSGGPTMTLYVAPFGYA</sequence>
<dbReference type="AlphaFoldDB" id="A0A1J8QM34"/>
<evidence type="ECO:0000256" key="1">
    <source>
        <dbReference type="ARBA" id="ARBA00023002"/>
    </source>
</evidence>
<dbReference type="Proteomes" id="UP000183567">
    <property type="component" value="Unassembled WGS sequence"/>
</dbReference>
<dbReference type="STRING" id="180088.A0A1J8QM34"/>
<gene>
    <name evidence="4" type="ORF">AZE42_04242</name>
</gene>
<dbReference type="OrthoDB" id="2693100at2759"/>
<keyword evidence="5" id="KW-1185">Reference proteome</keyword>
<feature type="domain" description="Ferric reductase NAD binding" evidence="3">
    <location>
        <begin position="13"/>
        <end position="146"/>
    </location>
</feature>
<dbReference type="InterPro" id="IPR039261">
    <property type="entry name" value="FNR_nucleotide-bd"/>
</dbReference>